<comment type="caution">
    <text evidence="3">The sequence shown here is derived from an EMBL/GenBank/DDBJ whole genome shotgun (WGS) entry which is preliminary data.</text>
</comment>
<evidence type="ECO:0000256" key="1">
    <source>
        <dbReference type="PROSITE-ProRule" id="PRU00047"/>
    </source>
</evidence>
<keyword evidence="1" id="KW-0863">Zinc-finger</keyword>
<dbReference type="GO" id="GO:0004190">
    <property type="term" value="F:aspartic-type endopeptidase activity"/>
    <property type="evidence" value="ECO:0007669"/>
    <property type="project" value="InterPro"/>
</dbReference>
<evidence type="ECO:0000313" key="3">
    <source>
        <dbReference type="EMBL" id="GIY80898.1"/>
    </source>
</evidence>
<dbReference type="EMBL" id="BPLQ01014566">
    <property type="protein sequence ID" value="GIY80898.1"/>
    <property type="molecule type" value="Genomic_DNA"/>
</dbReference>
<dbReference type="Gene3D" id="4.10.60.10">
    <property type="entry name" value="Zinc finger, CCHC-type"/>
    <property type="match status" value="1"/>
</dbReference>
<keyword evidence="3" id="KW-0255">Endonuclease</keyword>
<organism evidence="3 4">
    <name type="scientific">Caerostris darwini</name>
    <dbReference type="NCBI Taxonomy" id="1538125"/>
    <lineage>
        <taxon>Eukaryota</taxon>
        <taxon>Metazoa</taxon>
        <taxon>Ecdysozoa</taxon>
        <taxon>Arthropoda</taxon>
        <taxon>Chelicerata</taxon>
        <taxon>Arachnida</taxon>
        <taxon>Araneae</taxon>
        <taxon>Araneomorphae</taxon>
        <taxon>Entelegynae</taxon>
        <taxon>Araneoidea</taxon>
        <taxon>Araneidae</taxon>
        <taxon>Caerostris</taxon>
    </lineage>
</organism>
<sequence length="1056" mass="120380">MNPADLDAETFAADEYNKKFKRINIIFRSKSNNREESDNSSSVQSISKRKFKLPLLELKKFGGEIKDWLPFWGQFSKIDSDPNIDEADKLQYLIQATLPSTRARELVESFPPSKENYHKAIDSLKSRFGQDDLLVEFYVRELLKLTISMNSRDKKVKLPTLYDRIETQLRALESLGVTTEKYAAMLFPLVESCLSEEVLRAWQRNNSFNDKKEESRLGNLMQFLKNEVEGEERINLAMKGFSVKDNPKIYLLKKPMHTAAGLFAGSQSSSNCAFCNEKNHESKNCKLALNLDLQEKTTLLAKKKCCYRCFKTGHMVRQCTNKIKCSQCQRRHYNVMCPELKPVVSTGSVKLVDKAVENSNEKFNTLANPTCSADVLLQTLVVYLYGNDGSFPVRALIDTGSQKSYITKEAVSKMSYEPIRAEDMIHNLFGGVESKQKHHLYKVYASSFQKDYHCSFEAYDQEKICIDIPTAISGPWTKEIEKKGIFLSDKEACLDYSASSVHLLIGADIAGKLFTGKIVNLSCGLVAMETLLEWSLMGKLENEVKNDSYMTVLSLHVNNKSISDLWSLDTLGILDTADKQSQMEIEKETEKLFLNSVKQNEDGRYVVSLPWLEDHPVLPSNKGLSEKRLKNTVDRIKNLGILRDYENVFEDWKKEGATLNHLLDGAPDCYKMTAQHLQKSMYVDNCVASVKSEADLTKFINESREIMALGKFELRGWQHNSFESLRDNCNESQNASPILQDIPVLGLLWNIERDTLKIDVRNDTQSKSVKVTKRYILSKCHKIFDPIGITAPITLIPKILLQETWKIKANWDDILPEEIAHKFEKWDRQLHQLNKLEIPRWIQGHKNSKHSLHVFCDASQQAYATCIFLRSVNQQGVTCHLVAARSRVAPLKSISISRLELLGCCIGLRLAKTICTDLEELGGIPVYYWSDSMNCLYWIKNGEQWATFVMNRVKEIRSGSEPLQWNYVPGNLNPADLPSRGCSVNTLIARRWWEGPAWLTEEEGLWPISNLYPDKNVVNAEKKKSVVTSLSSMATQIAKTSAVKTEFIGLMRYEKL</sequence>
<dbReference type="SMART" id="SM00343">
    <property type="entry name" value="ZnF_C2HC"/>
    <property type="match status" value="2"/>
</dbReference>
<name>A0AAV4WH44_9ARAC</name>
<dbReference type="PROSITE" id="PS50158">
    <property type="entry name" value="ZF_CCHC"/>
    <property type="match status" value="1"/>
</dbReference>
<dbReference type="InterPro" id="IPR001878">
    <property type="entry name" value="Znf_CCHC"/>
</dbReference>
<reference evidence="3 4" key="1">
    <citation type="submission" date="2021-06" db="EMBL/GenBank/DDBJ databases">
        <title>Caerostris darwini draft genome.</title>
        <authorList>
            <person name="Kono N."/>
            <person name="Arakawa K."/>
        </authorList>
    </citation>
    <scope>NUCLEOTIDE SEQUENCE [LARGE SCALE GENOMIC DNA]</scope>
</reference>
<gene>
    <name evidence="3" type="primary">AVEN_121157_1</name>
    <name evidence="3" type="ORF">CDAR_70541</name>
</gene>
<dbReference type="GO" id="GO:0003676">
    <property type="term" value="F:nucleic acid binding"/>
    <property type="evidence" value="ECO:0007669"/>
    <property type="project" value="InterPro"/>
</dbReference>
<dbReference type="GO" id="GO:0004519">
    <property type="term" value="F:endonuclease activity"/>
    <property type="evidence" value="ECO:0007669"/>
    <property type="project" value="UniProtKB-KW"/>
</dbReference>
<keyword evidence="4" id="KW-1185">Reference proteome</keyword>
<keyword evidence="3" id="KW-0378">Hydrolase</keyword>
<dbReference type="GO" id="GO:0006508">
    <property type="term" value="P:proteolysis"/>
    <property type="evidence" value="ECO:0007669"/>
    <property type="project" value="InterPro"/>
</dbReference>
<dbReference type="InterPro" id="IPR005312">
    <property type="entry name" value="DUF1759"/>
</dbReference>
<keyword evidence="3" id="KW-0540">Nuclease</keyword>
<accession>A0AAV4WH44</accession>
<dbReference type="PROSITE" id="PS00141">
    <property type="entry name" value="ASP_PROTEASE"/>
    <property type="match status" value="1"/>
</dbReference>
<dbReference type="AlphaFoldDB" id="A0AAV4WH44"/>
<dbReference type="PANTHER" id="PTHR47331:SF4">
    <property type="entry name" value="PEPTIDASE S1 DOMAIN-CONTAINING PROTEIN"/>
    <property type="match status" value="1"/>
</dbReference>
<keyword evidence="1" id="KW-0479">Metal-binding</keyword>
<feature type="domain" description="CCHC-type" evidence="2">
    <location>
        <begin position="306"/>
        <end position="321"/>
    </location>
</feature>
<dbReference type="Pfam" id="PF03564">
    <property type="entry name" value="DUF1759"/>
    <property type="match status" value="1"/>
</dbReference>
<dbReference type="PANTHER" id="PTHR47331">
    <property type="entry name" value="PHD-TYPE DOMAIN-CONTAINING PROTEIN"/>
    <property type="match status" value="1"/>
</dbReference>
<dbReference type="Proteomes" id="UP001054837">
    <property type="component" value="Unassembled WGS sequence"/>
</dbReference>
<keyword evidence="1" id="KW-0862">Zinc</keyword>
<dbReference type="InterPro" id="IPR008042">
    <property type="entry name" value="Retrotrans_Pao"/>
</dbReference>
<proteinExistence type="predicted"/>
<dbReference type="GO" id="GO:0008270">
    <property type="term" value="F:zinc ion binding"/>
    <property type="evidence" value="ECO:0007669"/>
    <property type="project" value="UniProtKB-KW"/>
</dbReference>
<protein>
    <submittedName>
        <fullName evidence="3">Endonuclease</fullName>
    </submittedName>
</protein>
<evidence type="ECO:0000259" key="2">
    <source>
        <dbReference type="PROSITE" id="PS50158"/>
    </source>
</evidence>
<dbReference type="InterPro" id="IPR001969">
    <property type="entry name" value="Aspartic_peptidase_AS"/>
</dbReference>
<evidence type="ECO:0000313" key="4">
    <source>
        <dbReference type="Proteomes" id="UP001054837"/>
    </source>
</evidence>
<dbReference type="Pfam" id="PF05380">
    <property type="entry name" value="Peptidase_A17"/>
    <property type="match status" value="1"/>
</dbReference>